<organism evidence="14 15">
    <name type="scientific">Candidatus Harrisonbacteria bacterium CG10_big_fil_rev_8_21_14_0_10_40_38</name>
    <dbReference type="NCBI Taxonomy" id="1974583"/>
    <lineage>
        <taxon>Bacteria</taxon>
        <taxon>Candidatus Harrisoniibacteriota</taxon>
    </lineage>
</organism>
<dbReference type="EC" id="6.1.1.4" evidence="9"/>
<dbReference type="InterPro" id="IPR025709">
    <property type="entry name" value="Leu_tRNA-synth_edit"/>
</dbReference>
<dbReference type="PANTHER" id="PTHR43740">
    <property type="entry name" value="LEUCYL-TRNA SYNTHETASE"/>
    <property type="match status" value="1"/>
</dbReference>
<dbReference type="SUPFAM" id="SSF52374">
    <property type="entry name" value="Nucleotidylyl transferase"/>
    <property type="match status" value="1"/>
</dbReference>
<dbReference type="InterPro" id="IPR014729">
    <property type="entry name" value="Rossmann-like_a/b/a_fold"/>
</dbReference>
<dbReference type="Gene3D" id="1.10.730.10">
    <property type="entry name" value="Isoleucyl-tRNA Synthetase, Domain 1"/>
    <property type="match status" value="1"/>
</dbReference>
<keyword evidence="5 9" id="KW-0067">ATP-binding</keyword>
<evidence type="ECO:0000256" key="10">
    <source>
        <dbReference type="RuleBase" id="RU363035"/>
    </source>
</evidence>
<dbReference type="Gene3D" id="3.40.50.620">
    <property type="entry name" value="HUPs"/>
    <property type="match status" value="2"/>
</dbReference>
<dbReference type="Pfam" id="PF00133">
    <property type="entry name" value="tRNA-synt_1"/>
    <property type="match status" value="2"/>
</dbReference>
<evidence type="ECO:0000256" key="7">
    <source>
        <dbReference type="ARBA" id="ARBA00023146"/>
    </source>
</evidence>
<name>A0A2H0UT95_9BACT</name>
<feature type="binding site" evidence="9">
    <location>
        <position position="736"/>
    </location>
    <ligand>
        <name>ATP</name>
        <dbReference type="ChEBI" id="CHEBI:30616"/>
    </ligand>
</feature>
<feature type="domain" description="Aminoacyl-tRNA synthetase class Ia" evidence="11">
    <location>
        <begin position="550"/>
        <end position="761"/>
    </location>
</feature>
<keyword evidence="7 9" id="KW-0030">Aminoacyl-tRNA synthetase</keyword>
<comment type="subcellular location">
    <subcellularLocation>
        <location evidence="9">Cytoplasm</location>
    </subcellularLocation>
</comment>
<dbReference type="GO" id="GO:0006429">
    <property type="term" value="P:leucyl-tRNA aminoacylation"/>
    <property type="evidence" value="ECO:0007669"/>
    <property type="project" value="UniProtKB-UniRule"/>
</dbReference>
<dbReference type="InterPro" id="IPR002300">
    <property type="entry name" value="aa-tRNA-synth_Ia"/>
</dbReference>
<keyword evidence="6 9" id="KW-0648">Protein biosynthesis</keyword>
<feature type="domain" description="Methionyl/Valyl/Leucyl/Isoleucyl-tRNA synthetase anticodon-binding" evidence="12">
    <location>
        <begin position="816"/>
        <end position="926"/>
    </location>
</feature>
<dbReference type="SUPFAM" id="SSF47323">
    <property type="entry name" value="Anticodon-binding domain of a subclass of class I aminoacyl-tRNA synthetases"/>
    <property type="match status" value="1"/>
</dbReference>
<dbReference type="FunFam" id="1.10.730.10:FF:000002">
    <property type="entry name" value="Leucine--tRNA ligase"/>
    <property type="match status" value="1"/>
</dbReference>
<evidence type="ECO:0000256" key="6">
    <source>
        <dbReference type="ARBA" id="ARBA00022917"/>
    </source>
</evidence>
<feature type="domain" description="Leucyl-tRNA synthetase editing" evidence="13">
    <location>
        <begin position="246"/>
        <end position="398"/>
    </location>
</feature>
<keyword evidence="4 9" id="KW-0547">Nucleotide-binding</keyword>
<dbReference type="SUPFAM" id="SSF50677">
    <property type="entry name" value="ValRS/IleRS/LeuRS editing domain"/>
    <property type="match status" value="1"/>
</dbReference>
<dbReference type="EMBL" id="PFAZ01000001">
    <property type="protein sequence ID" value="PIR89617.1"/>
    <property type="molecule type" value="Genomic_DNA"/>
</dbReference>
<dbReference type="HAMAP" id="MF_00049_B">
    <property type="entry name" value="Leu_tRNA_synth_B"/>
    <property type="match status" value="1"/>
</dbReference>
<accession>A0A2H0UT95</accession>
<dbReference type="CDD" id="cd07958">
    <property type="entry name" value="Anticodon_Ia_Leu_BEm"/>
    <property type="match status" value="1"/>
</dbReference>
<dbReference type="InterPro" id="IPR009080">
    <property type="entry name" value="tRNAsynth_Ia_anticodon-bd"/>
</dbReference>
<dbReference type="GO" id="GO:0005524">
    <property type="term" value="F:ATP binding"/>
    <property type="evidence" value="ECO:0007669"/>
    <property type="project" value="UniProtKB-UniRule"/>
</dbReference>
<evidence type="ECO:0000256" key="3">
    <source>
        <dbReference type="ARBA" id="ARBA00022598"/>
    </source>
</evidence>
<dbReference type="GO" id="GO:0002161">
    <property type="term" value="F:aminoacyl-tRNA deacylase activity"/>
    <property type="evidence" value="ECO:0007669"/>
    <property type="project" value="InterPro"/>
</dbReference>
<dbReference type="PRINTS" id="PR00985">
    <property type="entry name" value="TRNASYNTHLEU"/>
</dbReference>
<keyword evidence="2 9" id="KW-0963">Cytoplasm</keyword>
<evidence type="ECO:0000256" key="9">
    <source>
        <dbReference type="HAMAP-Rule" id="MF_00049"/>
    </source>
</evidence>
<evidence type="ECO:0000256" key="5">
    <source>
        <dbReference type="ARBA" id="ARBA00022840"/>
    </source>
</evidence>
<evidence type="ECO:0000259" key="12">
    <source>
        <dbReference type="Pfam" id="PF08264"/>
    </source>
</evidence>
<protein>
    <recommendedName>
        <fullName evidence="9">Leucine--tRNA ligase</fullName>
        <ecNumber evidence="9">6.1.1.4</ecNumber>
    </recommendedName>
    <alternativeName>
        <fullName evidence="9">Leucyl-tRNA synthetase</fullName>
        <shortName evidence="9">LeuRS</shortName>
    </alternativeName>
</protein>
<evidence type="ECO:0000256" key="1">
    <source>
        <dbReference type="ARBA" id="ARBA00005594"/>
    </source>
</evidence>
<proteinExistence type="inferred from homology"/>
<evidence type="ECO:0000313" key="14">
    <source>
        <dbReference type="EMBL" id="PIR89617.1"/>
    </source>
</evidence>
<gene>
    <name evidence="9" type="primary">leuS</name>
    <name evidence="14" type="ORF">COU07_01870</name>
</gene>
<evidence type="ECO:0000259" key="11">
    <source>
        <dbReference type="Pfam" id="PF00133"/>
    </source>
</evidence>
<dbReference type="PANTHER" id="PTHR43740:SF2">
    <property type="entry name" value="LEUCINE--TRNA LIGASE, MITOCHONDRIAL"/>
    <property type="match status" value="1"/>
</dbReference>
<dbReference type="InterPro" id="IPR001412">
    <property type="entry name" value="aa-tRNA-synth_I_CS"/>
</dbReference>
<evidence type="ECO:0000256" key="4">
    <source>
        <dbReference type="ARBA" id="ARBA00022741"/>
    </source>
</evidence>
<feature type="domain" description="Aminoacyl-tRNA synthetase class Ia" evidence="11">
    <location>
        <begin position="13"/>
        <end position="242"/>
    </location>
</feature>
<sequence>MKYNFKSTQKKFSKKWLDNMVYEPSFSSKKGKERRPFYNLMMFPYPSAEGLHVGNMYAFTGSDIYGRLKRMQGYDVFEPIGLDGFGIHSENYALKIGKHPAVQAKISQKNFYRQLTEIGNGFAWNERLETYDPEYYRWTQWIFAQMFRNGLAYRKKQAVNWCPSCMTVLADEQVIKDSKLNNQDSKQTDENVRGGYVGVGLCERCDSEVQKKELEQWFFKITDYAEKLLNGLDDIDWAQKIKLAQKHWIGRSDGASFKFKFADSDFKISDFIEVFTTRPDTIFGVTFLVVSPETALGWVLDGWSPRDEVKKYLSETHGGEQKSGVFSDLYVINPATEQKIPVWISNYVLYEYGTGAIMAVPAHDERDLEFARQFDLPIRQVISKKDAPIKSYLMGAEDIEDSDLTDIGITISGRTSSGIRKLIIPHDKTHAYESLLIKKLSPGFWNEYVGPETVFIFKHKDGVVERIELDHRTEAKIAKLAKEFMGADWSHTNQSVWRWLYENKWYSDLISHSDSGMLVNSGRFNGADSEIERWNVADFAGGEKRVQYRLRDWLISRQRYWGPPIPMIFCKSCEGNNVGERRDMPGWHTVPDSDLPIVLPRVKDFRPQGTGESPLASAVSWVKVPCPHCGGDAKRETDVSDTFLDSAWYYIGYLAKLNAKGKKTKKAQNPFLNPLINSWLPVDMYIGGAEHAVLHLLYVRFLSYVLHDWGFTQFHEPAKMFRAHGLLIRDGKKISKSKGNIINPDQFITKFGADAFRMHLMFLGPFEDGGDFRDAGIAGPVRFLERVWAVGSTIIGSNKEKKKAKKEKESDVMGPKIHKAIKKVTEDIESLRYNTAISTLMVLIKSFESDTPTKAEFLAFIKLLAPFAPFMTEELWQNLSKSKSKSFQSIHLSEWPKYDESLMQEDVIDLIVQVNGKLRGTISVSRYIGEDEAIALAMALPKIDSFIGQNPPKRTVYVPGRLVNFVV</sequence>
<dbReference type="Proteomes" id="UP000231157">
    <property type="component" value="Unassembled WGS sequence"/>
</dbReference>
<comment type="caution">
    <text evidence="14">The sequence shown here is derived from an EMBL/GenBank/DDBJ whole genome shotgun (WGS) entry which is preliminary data.</text>
</comment>
<comment type="similarity">
    <text evidence="1 9 10">Belongs to the class-I aminoacyl-tRNA synthetase family.</text>
</comment>
<dbReference type="Gene3D" id="3.90.740.10">
    <property type="entry name" value="Valyl/Leucyl/Isoleucyl-tRNA synthetase, editing domain"/>
    <property type="match status" value="1"/>
</dbReference>
<dbReference type="PROSITE" id="PS00178">
    <property type="entry name" value="AA_TRNA_LIGASE_I"/>
    <property type="match status" value="1"/>
</dbReference>
<evidence type="ECO:0000313" key="15">
    <source>
        <dbReference type="Proteomes" id="UP000231157"/>
    </source>
</evidence>
<feature type="short sequence motif" description="'KMSKS' region" evidence="9">
    <location>
        <begin position="733"/>
        <end position="737"/>
    </location>
</feature>
<evidence type="ECO:0000256" key="2">
    <source>
        <dbReference type="ARBA" id="ARBA00022490"/>
    </source>
</evidence>
<reference evidence="15" key="1">
    <citation type="submission" date="2017-09" db="EMBL/GenBank/DDBJ databases">
        <title>Depth-based differentiation of microbial function through sediment-hosted aquifers and enrichment of novel symbionts in the deep terrestrial subsurface.</title>
        <authorList>
            <person name="Probst A.J."/>
            <person name="Ladd B."/>
            <person name="Jarett J.K."/>
            <person name="Geller-Mcgrath D.E."/>
            <person name="Sieber C.M.K."/>
            <person name="Emerson J.B."/>
            <person name="Anantharaman K."/>
            <person name="Thomas B.C."/>
            <person name="Malmstrom R."/>
            <person name="Stieglmeier M."/>
            <person name="Klingl A."/>
            <person name="Woyke T."/>
            <person name="Ryan C.M."/>
            <person name="Banfield J.F."/>
        </authorList>
    </citation>
    <scope>NUCLEOTIDE SEQUENCE [LARGE SCALE GENOMIC DNA]</scope>
</reference>
<dbReference type="GO" id="GO:0005829">
    <property type="term" value="C:cytosol"/>
    <property type="evidence" value="ECO:0007669"/>
    <property type="project" value="TreeGrafter"/>
</dbReference>
<dbReference type="InterPro" id="IPR013155">
    <property type="entry name" value="M/V/L/I-tRNA-synth_anticd-bd"/>
</dbReference>
<comment type="caution">
    <text evidence="9">Lacks conserved residue(s) required for the propagation of feature annotation.</text>
</comment>
<keyword evidence="3 9" id="KW-0436">Ligase</keyword>
<comment type="catalytic activity">
    <reaction evidence="8 9">
        <text>tRNA(Leu) + L-leucine + ATP = L-leucyl-tRNA(Leu) + AMP + diphosphate</text>
        <dbReference type="Rhea" id="RHEA:11688"/>
        <dbReference type="Rhea" id="RHEA-COMP:9613"/>
        <dbReference type="Rhea" id="RHEA-COMP:9622"/>
        <dbReference type="ChEBI" id="CHEBI:30616"/>
        <dbReference type="ChEBI" id="CHEBI:33019"/>
        <dbReference type="ChEBI" id="CHEBI:57427"/>
        <dbReference type="ChEBI" id="CHEBI:78442"/>
        <dbReference type="ChEBI" id="CHEBI:78494"/>
        <dbReference type="ChEBI" id="CHEBI:456215"/>
        <dbReference type="EC" id="6.1.1.4"/>
    </reaction>
</comment>
<dbReference type="Pfam" id="PF08264">
    <property type="entry name" value="Anticodon_1"/>
    <property type="match status" value="1"/>
</dbReference>
<dbReference type="InterPro" id="IPR009008">
    <property type="entry name" value="Val/Leu/Ile-tRNA-synth_edit"/>
</dbReference>
<evidence type="ECO:0000256" key="8">
    <source>
        <dbReference type="ARBA" id="ARBA00047469"/>
    </source>
</evidence>
<dbReference type="Pfam" id="PF13603">
    <property type="entry name" value="tRNA-synt_1_2"/>
    <property type="match status" value="1"/>
</dbReference>
<dbReference type="GO" id="GO:0004823">
    <property type="term" value="F:leucine-tRNA ligase activity"/>
    <property type="evidence" value="ECO:0007669"/>
    <property type="project" value="UniProtKB-UniRule"/>
</dbReference>
<dbReference type="AlphaFoldDB" id="A0A2H0UT95"/>
<dbReference type="InterPro" id="IPR002302">
    <property type="entry name" value="Leu-tRNA-ligase"/>
</dbReference>
<evidence type="ECO:0000259" key="13">
    <source>
        <dbReference type="Pfam" id="PF13603"/>
    </source>
</evidence>